<dbReference type="AlphaFoldDB" id="A0A1I2GE30"/>
<dbReference type="STRING" id="500610.SAMN02799615_02598"/>
<gene>
    <name evidence="3" type="ORF">SAMN02799615_02598</name>
</gene>
<protein>
    <recommendedName>
        <fullName evidence="2">CAAX prenyl protease 2/Lysostaphin resistance protein A-like domain-containing protein</fullName>
    </recommendedName>
</protein>
<evidence type="ECO:0000313" key="3">
    <source>
        <dbReference type="EMBL" id="SFF15240.1"/>
    </source>
</evidence>
<organism evidence="3 4">
    <name type="scientific">Dyella marensis</name>
    <dbReference type="NCBI Taxonomy" id="500610"/>
    <lineage>
        <taxon>Bacteria</taxon>
        <taxon>Pseudomonadati</taxon>
        <taxon>Pseudomonadota</taxon>
        <taxon>Gammaproteobacteria</taxon>
        <taxon>Lysobacterales</taxon>
        <taxon>Rhodanobacteraceae</taxon>
        <taxon>Dyella</taxon>
    </lineage>
</organism>
<dbReference type="InterPro" id="IPR003675">
    <property type="entry name" value="Rce1/LyrA-like_dom"/>
</dbReference>
<dbReference type="Proteomes" id="UP000199477">
    <property type="component" value="Unassembled WGS sequence"/>
</dbReference>
<evidence type="ECO:0000256" key="1">
    <source>
        <dbReference type="SAM" id="Phobius"/>
    </source>
</evidence>
<feature type="transmembrane region" description="Helical" evidence="1">
    <location>
        <begin position="169"/>
        <end position="189"/>
    </location>
</feature>
<feature type="transmembrane region" description="Helical" evidence="1">
    <location>
        <begin position="28"/>
        <end position="53"/>
    </location>
</feature>
<keyword evidence="1" id="KW-1133">Transmembrane helix</keyword>
<name>A0A1I2GE30_9GAMM</name>
<proteinExistence type="predicted"/>
<keyword evidence="1" id="KW-0472">Membrane</keyword>
<sequence length="308" mass="32293">MDAIGTQLAFVTPANATRWQRRLVFSPVARIVSFVVTMIAAGFLLGSLLHLLGWTAKDADPALRALAMLLEQVLPALIAYLALVRGVERRPVAELSLRRLPAQGGLGLLIGIALMSITVAALWLLGSYHVLRTDPAADWVPAVLVVGLGAGLGEEILSRGVLFRIVEEGLGTWWALAISALFFGAAHLGNPGATAWSSAAIAIEAGILLGLLYHVTRSLWICVGMHLAWNVMQGTVFGIAVSGLPAHGFLVASLTGPTWLSGGGFGAEASVVALLVCSSLSALLLAIALRRGSIVPPSWKRRPPTTPA</sequence>
<dbReference type="RefSeq" id="WP_026635598.1">
    <property type="nucleotide sequence ID" value="NZ_FONH01000008.1"/>
</dbReference>
<evidence type="ECO:0000259" key="2">
    <source>
        <dbReference type="Pfam" id="PF02517"/>
    </source>
</evidence>
<dbReference type="EMBL" id="FONH01000008">
    <property type="protein sequence ID" value="SFF15240.1"/>
    <property type="molecule type" value="Genomic_DNA"/>
</dbReference>
<dbReference type="GO" id="GO:0004175">
    <property type="term" value="F:endopeptidase activity"/>
    <property type="evidence" value="ECO:0007669"/>
    <property type="project" value="UniProtKB-ARBA"/>
</dbReference>
<keyword evidence="1" id="KW-0812">Transmembrane</keyword>
<evidence type="ECO:0000313" key="4">
    <source>
        <dbReference type="Proteomes" id="UP000199477"/>
    </source>
</evidence>
<feature type="transmembrane region" description="Helical" evidence="1">
    <location>
        <begin position="139"/>
        <end position="157"/>
    </location>
</feature>
<feature type="transmembrane region" description="Helical" evidence="1">
    <location>
        <begin position="105"/>
        <end position="127"/>
    </location>
</feature>
<dbReference type="PANTHER" id="PTHR39430:SF1">
    <property type="entry name" value="PROTEASE"/>
    <property type="match status" value="1"/>
</dbReference>
<feature type="transmembrane region" description="Helical" evidence="1">
    <location>
        <begin position="269"/>
        <end position="289"/>
    </location>
</feature>
<feature type="transmembrane region" description="Helical" evidence="1">
    <location>
        <begin position="195"/>
        <end position="215"/>
    </location>
</feature>
<accession>A0A1I2GE30</accession>
<feature type="transmembrane region" description="Helical" evidence="1">
    <location>
        <begin position="227"/>
        <end position="249"/>
    </location>
</feature>
<feature type="domain" description="CAAX prenyl protease 2/Lysostaphin resistance protein A-like" evidence="2">
    <location>
        <begin position="139"/>
        <end position="232"/>
    </location>
</feature>
<keyword evidence="4" id="KW-1185">Reference proteome</keyword>
<feature type="transmembrane region" description="Helical" evidence="1">
    <location>
        <begin position="65"/>
        <end position="84"/>
    </location>
</feature>
<reference evidence="4" key="1">
    <citation type="submission" date="2016-10" db="EMBL/GenBank/DDBJ databases">
        <authorList>
            <person name="Varghese N."/>
            <person name="Submissions S."/>
        </authorList>
    </citation>
    <scope>NUCLEOTIDE SEQUENCE [LARGE SCALE GENOMIC DNA]</scope>
    <source>
        <strain evidence="4">UNC178MFTsu3.1</strain>
    </source>
</reference>
<dbReference type="PANTHER" id="PTHR39430">
    <property type="entry name" value="MEMBRANE-ASSOCIATED PROTEASE-RELATED"/>
    <property type="match status" value="1"/>
</dbReference>
<dbReference type="Pfam" id="PF02517">
    <property type="entry name" value="Rce1-like"/>
    <property type="match status" value="1"/>
</dbReference>
<dbReference type="GO" id="GO:0080120">
    <property type="term" value="P:CAAX-box protein maturation"/>
    <property type="evidence" value="ECO:0007669"/>
    <property type="project" value="UniProtKB-ARBA"/>
</dbReference>